<dbReference type="EMBL" id="JANFVX010000004">
    <property type="protein sequence ID" value="MCW0343340.1"/>
    <property type="molecule type" value="Genomic_DNA"/>
</dbReference>
<protein>
    <recommendedName>
        <fullName evidence="3">Transposase</fullName>
    </recommendedName>
</protein>
<dbReference type="PANTHER" id="PTHR37529">
    <property type="entry name" value="TRANSPOSASE INSG FOR INSERTION SEQUENCE ELEMENT IS4-RELATED"/>
    <property type="match status" value="1"/>
</dbReference>
<dbReference type="AlphaFoldDB" id="A0AAJ1CX66"/>
<name>A0AAJ1CX66_PANAN</name>
<evidence type="ECO:0000313" key="1">
    <source>
        <dbReference type="EMBL" id="MCW0343340.1"/>
    </source>
</evidence>
<sequence>MSDPVRYPKADIVVLYDPRWEIKHGFKEMKQYVLKNELTRISKKQDLVLQDLWSIALAYNLQRFIVAQMAYSLKKLELYQPGFKQTTLYLTGQLSLLPAVVPGRIPKVMNEIIAMSESFVLPGRL</sequence>
<evidence type="ECO:0008006" key="3">
    <source>
        <dbReference type="Google" id="ProtNLM"/>
    </source>
</evidence>
<proteinExistence type="predicted"/>
<dbReference type="PANTHER" id="PTHR37529:SF1">
    <property type="entry name" value="TRANSPOSASE INSG FOR INSERTION SEQUENCE ELEMENT IS4-RELATED"/>
    <property type="match status" value="1"/>
</dbReference>
<accession>A0AAJ1CX66</accession>
<organism evidence="1 2">
    <name type="scientific">Pantoea ananas</name>
    <name type="common">Erwinia uredovora</name>
    <dbReference type="NCBI Taxonomy" id="553"/>
    <lineage>
        <taxon>Bacteria</taxon>
        <taxon>Pseudomonadati</taxon>
        <taxon>Pseudomonadota</taxon>
        <taxon>Gammaproteobacteria</taxon>
        <taxon>Enterobacterales</taxon>
        <taxon>Erwiniaceae</taxon>
        <taxon>Pantoea</taxon>
    </lineage>
</organism>
<dbReference type="Proteomes" id="UP001208888">
    <property type="component" value="Unassembled WGS sequence"/>
</dbReference>
<gene>
    <name evidence="1" type="ORF">NB703_001433</name>
</gene>
<comment type="caution">
    <text evidence="1">The sequence shown here is derived from an EMBL/GenBank/DDBJ whole genome shotgun (WGS) entry which is preliminary data.</text>
</comment>
<reference evidence="1" key="1">
    <citation type="submission" date="2022-06" db="EMBL/GenBank/DDBJ databases">
        <title>Dynamics of rice microbiomes reveals core vertical transmitted seed endophytes.</title>
        <authorList>
            <person name="Liao K."/>
            <person name="Zhang X."/>
        </authorList>
    </citation>
    <scope>NUCLEOTIDE SEQUENCE</scope>
    <source>
        <strain evidence="1">JT1-17</strain>
    </source>
</reference>
<evidence type="ECO:0000313" key="2">
    <source>
        <dbReference type="Proteomes" id="UP001208888"/>
    </source>
</evidence>